<feature type="chain" id="PRO_5001657206" description="Organ-specific protein P4-like" evidence="1">
    <location>
        <begin position="23"/>
        <end position="117"/>
    </location>
</feature>
<evidence type="ECO:0000313" key="3">
    <source>
        <dbReference type="Proteomes" id="UP000295252"/>
    </source>
</evidence>
<evidence type="ECO:0000256" key="1">
    <source>
        <dbReference type="SAM" id="SignalP"/>
    </source>
</evidence>
<accession>A0A068TZL8</accession>
<dbReference type="OrthoDB" id="1734141at2759"/>
<dbReference type="STRING" id="49390.A0A068TZL8"/>
<dbReference type="PhylomeDB" id="A0A068TZL8"/>
<sequence length="117" mass="13535">MRPYSAFLVLFLLVSFTFGIDARRCPGDYWKSVMNEEPIPEVLSDILHQDTTSEPCEKETVDTDRLARDFDMRSSVIIYHRDADSKRVKTFDAEGVKMRDNIDSAQSESRQKVLRAE</sequence>
<reference evidence="3" key="1">
    <citation type="journal article" date="2014" name="Science">
        <title>The coffee genome provides insight into the convergent evolution of caffeine biosynthesis.</title>
        <authorList>
            <person name="Denoeud F."/>
            <person name="Carretero-Paulet L."/>
            <person name="Dereeper A."/>
            <person name="Droc G."/>
            <person name="Guyot R."/>
            <person name="Pietrella M."/>
            <person name="Zheng C."/>
            <person name="Alberti A."/>
            <person name="Anthony F."/>
            <person name="Aprea G."/>
            <person name="Aury J.M."/>
            <person name="Bento P."/>
            <person name="Bernard M."/>
            <person name="Bocs S."/>
            <person name="Campa C."/>
            <person name="Cenci A."/>
            <person name="Combes M.C."/>
            <person name="Crouzillat D."/>
            <person name="Da Silva C."/>
            <person name="Daddiego L."/>
            <person name="De Bellis F."/>
            <person name="Dussert S."/>
            <person name="Garsmeur O."/>
            <person name="Gayraud T."/>
            <person name="Guignon V."/>
            <person name="Jahn K."/>
            <person name="Jamilloux V."/>
            <person name="Joet T."/>
            <person name="Labadie K."/>
            <person name="Lan T."/>
            <person name="Leclercq J."/>
            <person name="Lepelley M."/>
            <person name="Leroy T."/>
            <person name="Li L.T."/>
            <person name="Librado P."/>
            <person name="Lopez L."/>
            <person name="Munoz A."/>
            <person name="Noel B."/>
            <person name="Pallavicini A."/>
            <person name="Perrotta G."/>
            <person name="Poncet V."/>
            <person name="Pot D."/>
            <person name="Priyono X."/>
            <person name="Rigoreau M."/>
            <person name="Rouard M."/>
            <person name="Rozas J."/>
            <person name="Tranchant-Dubreuil C."/>
            <person name="VanBuren R."/>
            <person name="Zhang Q."/>
            <person name="Andrade A.C."/>
            <person name="Argout X."/>
            <person name="Bertrand B."/>
            <person name="de Kochko A."/>
            <person name="Graziosi G."/>
            <person name="Henry R.J."/>
            <person name="Jayarama X."/>
            <person name="Ming R."/>
            <person name="Nagai C."/>
            <person name="Rounsley S."/>
            <person name="Sankoff D."/>
            <person name="Giuliano G."/>
            <person name="Albert V.A."/>
            <person name="Wincker P."/>
            <person name="Lashermes P."/>
        </authorList>
    </citation>
    <scope>NUCLEOTIDE SEQUENCE [LARGE SCALE GENOMIC DNA]</scope>
    <source>
        <strain evidence="3">cv. DH200-94</strain>
    </source>
</reference>
<keyword evidence="1" id="KW-0732">Signal</keyword>
<name>A0A068TZL8_COFCA</name>
<feature type="signal peptide" evidence="1">
    <location>
        <begin position="1"/>
        <end position="22"/>
    </location>
</feature>
<dbReference type="Gramene" id="CDP01517">
    <property type="protein sequence ID" value="CDP01517"/>
    <property type="gene ID" value="GSCOC_T00036599001"/>
</dbReference>
<gene>
    <name evidence="2" type="ORF">GSCOC_T00036599001</name>
</gene>
<protein>
    <recommendedName>
        <fullName evidence="4">Organ-specific protein P4-like</fullName>
    </recommendedName>
</protein>
<evidence type="ECO:0008006" key="4">
    <source>
        <dbReference type="Google" id="ProtNLM"/>
    </source>
</evidence>
<proteinExistence type="predicted"/>
<keyword evidence="3" id="KW-1185">Reference proteome</keyword>
<dbReference type="PANTHER" id="PTHR33731">
    <property type="entry name" value="PROTEIN, PUTATIVE-RELATED"/>
    <property type="match status" value="1"/>
</dbReference>
<organism evidence="2 3">
    <name type="scientific">Coffea canephora</name>
    <name type="common">Robusta coffee</name>
    <dbReference type="NCBI Taxonomy" id="49390"/>
    <lineage>
        <taxon>Eukaryota</taxon>
        <taxon>Viridiplantae</taxon>
        <taxon>Streptophyta</taxon>
        <taxon>Embryophyta</taxon>
        <taxon>Tracheophyta</taxon>
        <taxon>Spermatophyta</taxon>
        <taxon>Magnoliopsida</taxon>
        <taxon>eudicotyledons</taxon>
        <taxon>Gunneridae</taxon>
        <taxon>Pentapetalae</taxon>
        <taxon>asterids</taxon>
        <taxon>lamiids</taxon>
        <taxon>Gentianales</taxon>
        <taxon>Rubiaceae</taxon>
        <taxon>Ixoroideae</taxon>
        <taxon>Gardenieae complex</taxon>
        <taxon>Bertiereae - Coffeeae clade</taxon>
        <taxon>Coffeeae</taxon>
        <taxon>Coffea</taxon>
    </lineage>
</organism>
<dbReference type="InParanoid" id="A0A068TZL8"/>
<evidence type="ECO:0000313" key="2">
    <source>
        <dbReference type="EMBL" id="CDP01517.1"/>
    </source>
</evidence>
<dbReference type="EMBL" id="HG739091">
    <property type="protein sequence ID" value="CDP01517.1"/>
    <property type="molecule type" value="Genomic_DNA"/>
</dbReference>
<dbReference type="Pfam" id="PF10950">
    <property type="entry name" value="Organ_specific"/>
    <property type="match status" value="1"/>
</dbReference>
<dbReference type="Proteomes" id="UP000295252">
    <property type="component" value="Chromosome IX"/>
</dbReference>
<dbReference type="FunCoup" id="A0A068TZL8">
    <property type="interactions" value="11"/>
</dbReference>
<dbReference type="OMA" id="QRYLVVF"/>
<dbReference type="InterPro" id="IPR024489">
    <property type="entry name" value="Organ_specific_prot"/>
</dbReference>
<dbReference type="PANTHER" id="PTHR33731:SF2">
    <property type="entry name" value="ORGAN-SPECIFIC PROTEIN S2-LIKE"/>
    <property type="match status" value="1"/>
</dbReference>
<dbReference type="AlphaFoldDB" id="A0A068TZL8"/>